<keyword evidence="7" id="KW-0472">Membrane</keyword>
<dbReference type="Gene3D" id="3.40.190.10">
    <property type="entry name" value="Periplasmic binding protein-like II"/>
    <property type="match status" value="3"/>
</dbReference>
<dbReference type="VEuPathDB" id="VectorBase:AMIN008999"/>
<feature type="disulfide bond" evidence="6">
    <location>
        <begin position="361"/>
        <end position="399"/>
    </location>
</feature>
<feature type="disulfide bond" evidence="6">
    <location>
        <begin position="29"/>
        <end position="59"/>
    </location>
</feature>
<dbReference type="AlphaFoldDB" id="A0A182WF53"/>
<dbReference type="GO" id="GO:0005615">
    <property type="term" value="C:extracellular space"/>
    <property type="evidence" value="ECO:0007669"/>
    <property type="project" value="InterPro"/>
</dbReference>
<evidence type="ECO:0000256" key="8">
    <source>
        <dbReference type="SAM" id="SignalP"/>
    </source>
</evidence>
<dbReference type="InterPro" id="IPR001156">
    <property type="entry name" value="Transferrin-like_dom"/>
</dbReference>
<dbReference type="PROSITE" id="PS51408">
    <property type="entry name" value="TRANSFERRIN_LIKE_4"/>
    <property type="match status" value="2"/>
</dbReference>
<evidence type="ECO:0000256" key="2">
    <source>
        <dbReference type="ARBA" id="ARBA00023157"/>
    </source>
</evidence>
<keyword evidence="2 6" id="KW-1015">Disulfide bond</keyword>
<keyword evidence="3" id="KW-0406">Ion transport</keyword>
<dbReference type="GO" id="GO:0005886">
    <property type="term" value="C:plasma membrane"/>
    <property type="evidence" value="ECO:0007669"/>
    <property type="project" value="TreeGrafter"/>
</dbReference>
<evidence type="ECO:0000313" key="10">
    <source>
        <dbReference type="EnsemblMetazoa" id="AMIN008999-PA"/>
    </source>
</evidence>
<feature type="disulfide bond" evidence="6">
    <location>
        <begin position="38"/>
        <end position="50"/>
    </location>
</feature>
<evidence type="ECO:0000256" key="1">
    <source>
        <dbReference type="ARBA" id="ARBA00022737"/>
    </source>
</evidence>
<dbReference type="PIRSF" id="PIRSF002549">
    <property type="entry name" value="Transferrin"/>
    <property type="match status" value="1"/>
</dbReference>
<reference evidence="11" key="1">
    <citation type="submission" date="2013-03" db="EMBL/GenBank/DDBJ databases">
        <title>The Genome Sequence of Anopheles minimus MINIMUS1.</title>
        <authorList>
            <consortium name="The Broad Institute Genomics Platform"/>
            <person name="Neafsey D.E."/>
            <person name="Walton C."/>
            <person name="Walker B."/>
            <person name="Young S.K."/>
            <person name="Zeng Q."/>
            <person name="Gargeya S."/>
            <person name="Fitzgerald M."/>
            <person name="Haas B."/>
            <person name="Abouelleil A."/>
            <person name="Allen A.W."/>
            <person name="Alvarado L."/>
            <person name="Arachchi H.M."/>
            <person name="Berlin A.M."/>
            <person name="Chapman S.B."/>
            <person name="Gainer-Dewar J."/>
            <person name="Goldberg J."/>
            <person name="Griggs A."/>
            <person name="Gujja S."/>
            <person name="Hansen M."/>
            <person name="Howarth C."/>
            <person name="Imamovic A."/>
            <person name="Ireland A."/>
            <person name="Larimer J."/>
            <person name="McCowan C."/>
            <person name="Murphy C."/>
            <person name="Pearson M."/>
            <person name="Poon T.W."/>
            <person name="Priest M."/>
            <person name="Roberts A."/>
            <person name="Saif S."/>
            <person name="Shea T."/>
            <person name="Sisk P."/>
            <person name="Sykes S."/>
            <person name="Wortman J."/>
            <person name="Nusbaum C."/>
            <person name="Birren B."/>
        </authorList>
    </citation>
    <scope>NUCLEOTIDE SEQUENCE [LARGE SCALE GENOMIC DNA]</scope>
    <source>
        <strain evidence="11">MINIMUS1</strain>
    </source>
</reference>
<dbReference type="STRING" id="112268.A0A182WF53"/>
<keyword evidence="3 5" id="KW-0408">Iron</keyword>
<organism evidence="10 11">
    <name type="scientific">Anopheles minimus</name>
    <dbReference type="NCBI Taxonomy" id="112268"/>
    <lineage>
        <taxon>Eukaryota</taxon>
        <taxon>Metazoa</taxon>
        <taxon>Ecdysozoa</taxon>
        <taxon>Arthropoda</taxon>
        <taxon>Hexapoda</taxon>
        <taxon>Insecta</taxon>
        <taxon>Pterygota</taxon>
        <taxon>Neoptera</taxon>
        <taxon>Endopterygota</taxon>
        <taxon>Diptera</taxon>
        <taxon>Nematocera</taxon>
        <taxon>Culicoidea</taxon>
        <taxon>Culicidae</taxon>
        <taxon>Anophelinae</taxon>
        <taxon>Anopheles</taxon>
    </lineage>
</organism>
<evidence type="ECO:0000256" key="6">
    <source>
        <dbReference type="PIRSR" id="PIRSR002549-4"/>
    </source>
</evidence>
<feature type="disulfide bond" evidence="6">
    <location>
        <begin position="262"/>
        <end position="275"/>
    </location>
</feature>
<feature type="binding site" evidence="4">
    <location>
        <position position="138"/>
    </location>
    <ligand>
        <name>hydrogencarbonate</name>
        <dbReference type="ChEBI" id="CHEBI:17544"/>
        <label>1</label>
    </ligand>
</feature>
<keyword evidence="7" id="KW-0812">Transmembrane</keyword>
<dbReference type="SUPFAM" id="SSF53850">
    <property type="entry name" value="Periplasmic binding protein-like II"/>
    <property type="match status" value="2"/>
</dbReference>
<feature type="disulfide bond" evidence="6">
    <location>
        <begin position="628"/>
        <end position="645"/>
    </location>
</feature>
<proteinExistence type="inferred from homology"/>
<evidence type="ECO:0000256" key="4">
    <source>
        <dbReference type="PIRSR" id="PIRSR002549-2"/>
    </source>
</evidence>
<keyword evidence="8" id="KW-0732">Signal</keyword>
<feature type="disulfide bond" evidence="6">
    <location>
        <begin position="371"/>
        <end position="389"/>
    </location>
</feature>
<feature type="signal peptide" evidence="8">
    <location>
        <begin position="1"/>
        <end position="22"/>
    </location>
</feature>
<reference evidence="10" key="2">
    <citation type="submission" date="2020-05" db="UniProtKB">
        <authorList>
            <consortium name="EnsemblMetazoa"/>
        </authorList>
    </citation>
    <scope>IDENTIFICATION</scope>
    <source>
        <strain evidence="10">MINIMUS1</strain>
    </source>
</reference>
<dbReference type="PANTHER" id="PTHR11485">
    <property type="entry name" value="TRANSFERRIN"/>
    <property type="match status" value="1"/>
</dbReference>
<feature type="disulfide bond" evidence="6">
    <location>
        <begin position="464"/>
        <end position="595"/>
    </location>
</feature>
<keyword evidence="3" id="KW-0410">Iron transport</keyword>
<name>A0A182WF53_9DIPT</name>
<evidence type="ECO:0000256" key="7">
    <source>
        <dbReference type="SAM" id="Phobius"/>
    </source>
</evidence>
<feature type="disulfide bond" evidence="6">
    <location>
        <begin position="525"/>
        <end position="578"/>
    </location>
</feature>
<dbReference type="GO" id="GO:0005769">
    <property type="term" value="C:early endosome"/>
    <property type="evidence" value="ECO:0007669"/>
    <property type="project" value="TreeGrafter"/>
</dbReference>
<feature type="disulfide bond" evidence="6">
    <location>
        <begin position="181"/>
        <end position="207"/>
    </location>
</feature>
<sequence length="769" mass="84896">MMQVCSFTVLLLLVAYGGFASGQQQERVCAIARHTAECEQLQRGTSEVICVPVQDSVECAQRIRNGTADFGVFSAESVLLTASLGWEGLTVIKELRNGERTRESVDFQSAVVVRNTHTGGLDGLRGMRYCHPGLHYSRTQRWTERVLKHFERLVAPVRCDDFQTVTEIETAALSNFFGDSCRPGVWSQIPKEDSDLKEKYSNLCSLCPNASSCSYDGFNNDQHLQALQCLERNGDVVYASVLEIQRFFADRSSIANDFSYLCPDGTLQPVNGPACAWLAQPWPTVIASATKAVQISARLDVWLRNSLTSGAPWETAIIDILTHNNDKLTATTSIQSPTAYFFPHRPLPIVSDICQTTARWCTTSLEEQDKCDVLSKAGLTTGVYPLLQCNNPTTNRINCLREISADRADFAGIDSNYGFLARQSNLAAALYQETEKEKYSSVIVLVHEGKGHDRFEKLRNAKACFPEFGGIASIAFVNVGRSRGIFDRNECDYGHLMSEFFSESCAPGSRDDMHDPTGENSENLCALCRYADNPTPRELAGSGDGMDEPHEEELVEGIDPALRSNDGIVASVDRNLLCAASDANRYYGTRGALRCLQEAGEVAIIEAQNLADHAEFLGMNTSNYRVLCRNGTLAAYTGFNVDEECYLTTIVDGELVVRRQWDQTDNLVHVLTSLDVYLQNDPTFRMYNIFAGQRNLLFEDSALGLVSPQHTELGTSVKNYIRLFENIEDCQNAAPSTTIAPGGTGGRAAIITVNFLLTFVLAGIIAWRL</sequence>
<dbReference type="Proteomes" id="UP000075920">
    <property type="component" value="Unassembled WGS sequence"/>
</dbReference>
<keyword evidence="11" id="KW-1185">Reference proteome</keyword>
<protein>
    <recommendedName>
        <fullName evidence="3">Transferrin</fullName>
    </recommendedName>
</protein>
<dbReference type="GO" id="GO:0006826">
    <property type="term" value="P:iron ion transport"/>
    <property type="evidence" value="ECO:0007669"/>
    <property type="project" value="UniProtKB-KW"/>
</dbReference>
<dbReference type="GO" id="GO:0055037">
    <property type="term" value="C:recycling endosome"/>
    <property type="evidence" value="ECO:0007669"/>
    <property type="project" value="TreeGrafter"/>
</dbReference>
<feature type="binding site" evidence="5">
    <location>
        <position position="439"/>
    </location>
    <ligand>
        <name>Fe(3+)</name>
        <dbReference type="ChEBI" id="CHEBI:29034"/>
        <label>1</label>
    </ligand>
</feature>
<keyword evidence="1" id="KW-0677">Repeat</keyword>
<evidence type="ECO:0000256" key="3">
    <source>
        <dbReference type="PIRNR" id="PIRNR002549"/>
    </source>
</evidence>
<comment type="function">
    <text evidence="3">Transferrins are iron binding transport proteins which bind Fe(3+) ion in association with the binding of an anion, usually bicarbonate.</text>
</comment>
<dbReference type="CDD" id="cd13529">
    <property type="entry name" value="PBP2_transferrin"/>
    <property type="match status" value="2"/>
</dbReference>
<keyword evidence="3 5" id="KW-0479">Metal-binding</keyword>
<evidence type="ECO:0000313" key="11">
    <source>
        <dbReference type="Proteomes" id="UP000075920"/>
    </source>
</evidence>
<dbReference type="GO" id="GO:0046872">
    <property type="term" value="F:metal ion binding"/>
    <property type="evidence" value="ECO:0007669"/>
    <property type="project" value="UniProtKB-KW"/>
</dbReference>
<dbReference type="SMART" id="SM00094">
    <property type="entry name" value="TR_FER"/>
    <property type="match status" value="1"/>
</dbReference>
<feature type="transmembrane region" description="Helical" evidence="7">
    <location>
        <begin position="748"/>
        <end position="767"/>
    </location>
</feature>
<keyword evidence="7" id="KW-1133">Transmembrane helix</keyword>
<dbReference type="EnsemblMetazoa" id="AMIN008999-RA">
    <property type="protein sequence ID" value="AMIN008999-PA"/>
    <property type="gene ID" value="AMIN008999"/>
</dbReference>
<evidence type="ECO:0000259" key="9">
    <source>
        <dbReference type="PROSITE" id="PS51408"/>
    </source>
</evidence>
<dbReference type="InterPro" id="IPR016357">
    <property type="entry name" value="Transferrin"/>
</dbReference>
<feature type="domain" description="Transferrin-like" evidence="9">
    <location>
        <begin position="26"/>
        <end position="354"/>
    </location>
</feature>
<feature type="disulfide bond" evidence="6">
    <location>
        <begin position="491"/>
        <end position="730"/>
    </location>
</feature>
<feature type="disulfide bond" evidence="6">
    <location>
        <begin position="505"/>
        <end position="528"/>
    </location>
</feature>
<feature type="binding site" evidence="5">
    <location>
        <position position="414"/>
    </location>
    <ligand>
        <name>Fe(3+)</name>
        <dbReference type="ChEBI" id="CHEBI:29034"/>
        <label>2</label>
    </ligand>
</feature>
<accession>A0A182WF53</accession>
<feature type="disulfide bond" evidence="6">
    <location>
        <begin position="204"/>
        <end position="213"/>
    </location>
</feature>
<dbReference type="Pfam" id="PF00405">
    <property type="entry name" value="Transferrin"/>
    <property type="match status" value="3"/>
</dbReference>
<feature type="disulfide bond" evidence="6">
    <location>
        <begin position="130"/>
        <end position="229"/>
    </location>
</feature>
<comment type="similarity">
    <text evidence="3">Belongs to the transferrin family.</text>
</comment>
<feature type="domain" description="Transferrin-like" evidence="9">
    <location>
        <begin position="358"/>
        <end position="732"/>
    </location>
</feature>
<dbReference type="PRINTS" id="PR00422">
    <property type="entry name" value="TRANSFERRIN"/>
</dbReference>
<feature type="chain" id="PRO_5008141239" description="Transferrin" evidence="8">
    <location>
        <begin position="23"/>
        <end position="769"/>
    </location>
</feature>
<feature type="binding site" evidence="4">
    <location>
        <position position="472"/>
    </location>
    <ligand>
        <name>hydrogencarbonate</name>
        <dbReference type="ChEBI" id="CHEBI:17544"/>
        <label>1</label>
    </ligand>
</feature>
<keyword evidence="3" id="KW-0813">Transport</keyword>
<dbReference type="PANTHER" id="PTHR11485:SF57">
    <property type="entry name" value="TRANSFERRIN"/>
    <property type="match status" value="1"/>
</dbReference>
<evidence type="ECO:0000256" key="5">
    <source>
        <dbReference type="PIRSR" id="PIRSR002549-3"/>
    </source>
</evidence>